<evidence type="ECO:0000256" key="4">
    <source>
        <dbReference type="ARBA" id="ARBA00022763"/>
    </source>
</evidence>
<accession>A0A7C0XC76</accession>
<dbReference type="SUPFAM" id="SSF52540">
    <property type="entry name" value="P-loop containing nucleoside triphosphate hydrolases"/>
    <property type="match status" value="1"/>
</dbReference>
<dbReference type="Proteomes" id="UP000885931">
    <property type="component" value="Unassembled WGS sequence"/>
</dbReference>
<organism evidence="10">
    <name type="scientific">candidate division WOR-3 bacterium</name>
    <dbReference type="NCBI Taxonomy" id="2052148"/>
    <lineage>
        <taxon>Bacteria</taxon>
        <taxon>Bacteria division WOR-3</taxon>
    </lineage>
</organism>
<keyword evidence="8" id="KW-0175">Coiled coil</keyword>
<feature type="coiled-coil region" evidence="8">
    <location>
        <begin position="141"/>
        <end position="189"/>
    </location>
</feature>
<dbReference type="Gene3D" id="3.40.50.300">
    <property type="entry name" value="P-loop containing nucleotide triphosphate hydrolases"/>
    <property type="match status" value="1"/>
</dbReference>
<evidence type="ECO:0000256" key="1">
    <source>
        <dbReference type="ARBA" id="ARBA00009441"/>
    </source>
</evidence>
<feature type="domain" description="Rad50/SbcC-type AAA" evidence="9">
    <location>
        <begin position="9"/>
        <end position="214"/>
    </location>
</feature>
<dbReference type="InterPro" id="IPR027417">
    <property type="entry name" value="P-loop_NTPase"/>
</dbReference>
<name>A0A7C0XC76_UNCW3</name>
<dbReference type="InterPro" id="IPR038729">
    <property type="entry name" value="Rad50/SbcC_AAA"/>
</dbReference>
<dbReference type="EMBL" id="DRBW01000039">
    <property type="protein sequence ID" value="HDM89777.1"/>
    <property type="molecule type" value="Genomic_DNA"/>
</dbReference>
<sequence>MSFLPLKELFLKNFILVRDAHIEFSPGFNVLTGETGAGKSMLISALLFLGGADVDWEVFSGQRDEAVVEALFVRKGEVLRVKRTINPEKRRTRAEINGSYATKSALRERIMPLFEIHGQHENELLLDPSTHLSFFDRATGLSELQREVESLFERKVELESELRKRRKDMERLRQIRMLKEYQLEELRRAELREGEVVELEEAIERLSHVEALKEGINRVLDLLYRDDHSAYNKAFAASKILEDLGRFDRTLRPIIESLRAYGAAIEDSWRELVAYEER</sequence>
<proteinExistence type="inferred from homology"/>
<evidence type="ECO:0000256" key="5">
    <source>
        <dbReference type="ARBA" id="ARBA00022840"/>
    </source>
</evidence>
<comment type="caution">
    <text evidence="10">The sequence shown here is derived from an EMBL/GenBank/DDBJ whole genome shotgun (WGS) entry which is preliminary data.</text>
</comment>
<dbReference type="GO" id="GO:0005524">
    <property type="term" value="F:ATP binding"/>
    <property type="evidence" value="ECO:0007669"/>
    <property type="project" value="UniProtKB-KW"/>
</dbReference>
<dbReference type="PANTHER" id="PTHR11059:SF0">
    <property type="entry name" value="DNA REPAIR PROTEIN RECN"/>
    <property type="match status" value="1"/>
</dbReference>
<evidence type="ECO:0000256" key="8">
    <source>
        <dbReference type="SAM" id="Coils"/>
    </source>
</evidence>
<feature type="non-terminal residue" evidence="10">
    <location>
        <position position="278"/>
    </location>
</feature>
<keyword evidence="6" id="KW-0234">DNA repair</keyword>
<keyword evidence="5" id="KW-0067">ATP-binding</keyword>
<keyword evidence="4" id="KW-0227">DNA damage</keyword>
<dbReference type="InterPro" id="IPR004604">
    <property type="entry name" value="DNA_recomb/repair_RecN"/>
</dbReference>
<comment type="similarity">
    <text evidence="1">Belongs to the RecN family.</text>
</comment>
<dbReference type="AlphaFoldDB" id="A0A7C0XC76"/>
<protein>
    <recommendedName>
        <fullName evidence="2">DNA repair protein RecN</fullName>
    </recommendedName>
    <alternativeName>
        <fullName evidence="7">Recombination protein N</fullName>
    </alternativeName>
</protein>
<evidence type="ECO:0000256" key="3">
    <source>
        <dbReference type="ARBA" id="ARBA00022741"/>
    </source>
</evidence>
<evidence type="ECO:0000259" key="9">
    <source>
        <dbReference type="Pfam" id="PF13476"/>
    </source>
</evidence>
<reference evidence="10" key="1">
    <citation type="journal article" date="2020" name="mSystems">
        <title>Genome- and Community-Level Interaction Insights into Carbon Utilization and Element Cycling Functions of Hydrothermarchaeota in Hydrothermal Sediment.</title>
        <authorList>
            <person name="Zhou Z."/>
            <person name="Liu Y."/>
            <person name="Xu W."/>
            <person name="Pan J."/>
            <person name="Luo Z.H."/>
            <person name="Li M."/>
        </authorList>
    </citation>
    <scope>NUCLEOTIDE SEQUENCE [LARGE SCALE GENOMIC DNA]</scope>
    <source>
        <strain evidence="10">HyVt-237</strain>
    </source>
</reference>
<dbReference type="Pfam" id="PF13476">
    <property type="entry name" value="AAA_23"/>
    <property type="match status" value="1"/>
</dbReference>
<dbReference type="GO" id="GO:0043590">
    <property type="term" value="C:bacterial nucleoid"/>
    <property type="evidence" value="ECO:0007669"/>
    <property type="project" value="TreeGrafter"/>
</dbReference>
<dbReference type="GO" id="GO:0006302">
    <property type="term" value="P:double-strand break repair"/>
    <property type="evidence" value="ECO:0007669"/>
    <property type="project" value="InterPro"/>
</dbReference>
<evidence type="ECO:0000256" key="6">
    <source>
        <dbReference type="ARBA" id="ARBA00023204"/>
    </source>
</evidence>
<gene>
    <name evidence="10" type="ORF">ENG67_01030</name>
</gene>
<keyword evidence="3" id="KW-0547">Nucleotide-binding</keyword>
<dbReference type="PANTHER" id="PTHR11059">
    <property type="entry name" value="DNA REPAIR PROTEIN RECN"/>
    <property type="match status" value="1"/>
</dbReference>
<evidence type="ECO:0000313" key="10">
    <source>
        <dbReference type="EMBL" id="HDM89777.1"/>
    </source>
</evidence>
<evidence type="ECO:0000256" key="2">
    <source>
        <dbReference type="ARBA" id="ARBA00021315"/>
    </source>
</evidence>
<dbReference type="GO" id="GO:0006310">
    <property type="term" value="P:DNA recombination"/>
    <property type="evidence" value="ECO:0007669"/>
    <property type="project" value="InterPro"/>
</dbReference>
<evidence type="ECO:0000256" key="7">
    <source>
        <dbReference type="ARBA" id="ARBA00033408"/>
    </source>
</evidence>
<dbReference type="GO" id="GO:0016887">
    <property type="term" value="F:ATP hydrolysis activity"/>
    <property type="evidence" value="ECO:0007669"/>
    <property type="project" value="InterPro"/>
</dbReference>
<dbReference type="GO" id="GO:0009432">
    <property type="term" value="P:SOS response"/>
    <property type="evidence" value="ECO:0007669"/>
    <property type="project" value="TreeGrafter"/>
</dbReference>